<protein>
    <submittedName>
        <fullName evidence="1">Transmembrane protein, putative</fullName>
    </submittedName>
</protein>
<dbReference type="EMBL" id="GG662258">
    <property type="protein sequence ID" value="EWS71185.1"/>
    <property type="molecule type" value="Genomic_DNA"/>
</dbReference>
<dbReference type="Proteomes" id="UP000009168">
    <property type="component" value="Unassembled WGS sequence"/>
</dbReference>
<dbReference type="AlphaFoldDB" id="W7WWH7"/>
<dbReference type="InParanoid" id="W7WWH7"/>
<dbReference type="GeneID" id="24441064"/>
<keyword evidence="1" id="KW-0812">Transmembrane</keyword>
<organism evidence="1 2">
    <name type="scientific">Tetrahymena thermophila (strain SB210)</name>
    <dbReference type="NCBI Taxonomy" id="312017"/>
    <lineage>
        <taxon>Eukaryota</taxon>
        <taxon>Sar</taxon>
        <taxon>Alveolata</taxon>
        <taxon>Ciliophora</taxon>
        <taxon>Intramacronucleata</taxon>
        <taxon>Oligohymenophorea</taxon>
        <taxon>Hymenostomatida</taxon>
        <taxon>Tetrahymenina</taxon>
        <taxon>Tetrahymenidae</taxon>
        <taxon>Tetrahymena</taxon>
    </lineage>
</organism>
<keyword evidence="1" id="KW-0472">Membrane</keyword>
<keyword evidence="2" id="KW-1185">Reference proteome</keyword>
<dbReference type="RefSeq" id="XP_012656283.1">
    <property type="nucleotide sequence ID" value="XM_012800829.1"/>
</dbReference>
<evidence type="ECO:0000313" key="1">
    <source>
        <dbReference type="EMBL" id="EWS71185.1"/>
    </source>
</evidence>
<reference evidence="2" key="1">
    <citation type="journal article" date="2006" name="PLoS Biol.">
        <title>Macronuclear genome sequence of the ciliate Tetrahymena thermophila, a model eukaryote.</title>
        <authorList>
            <person name="Eisen J.A."/>
            <person name="Coyne R.S."/>
            <person name="Wu M."/>
            <person name="Wu D."/>
            <person name="Thiagarajan M."/>
            <person name="Wortman J.R."/>
            <person name="Badger J.H."/>
            <person name="Ren Q."/>
            <person name="Amedeo P."/>
            <person name="Jones K.M."/>
            <person name="Tallon L.J."/>
            <person name="Delcher A.L."/>
            <person name="Salzberg S.L."/>
            <person name="Silva J.C."/>
            <person name="Haas B.J."/>
            <person name="Majoros W.H."/>
            <person name="Farzad M."/>
            <person name="Carlton J.M."/>
            <person name="Smith R.K. Jr."/>
            <person name="Garg J."/>
            <person name="Pearlman R.E."/>
            <person name="Karrer K.M."/>
            <person name="Sun L."/>
            <person name="Manning G."/>
            <person name="Elde N.C."/>
            <person name="Turkewitz A.P."/>
            <person name="Asai D.J."/>
            <person name="Wilkes D.E."/>
            <person name="Wang Y."/>
            <person name="Cai H."/>
            <person name="Collins K."/>
            <person name="Stewart B.A."/>
            <person name="Lee S.R."/>
            <person name="Wilamowska K."/>
            <person name="Weinberg Z."/>
            <person name="Ruzzo W.L."/>
            <person name="Wloga D."/>
            <person name="Gaertig J."/>
            <person name="Frankel J."/>
            <person name="Tsao C.-C."/>
            <person name="Gorovsky M.A."/>
            <person name="Keeling P.J."/>
            <person name="Waller R.F."/>
            <person name="Patron N.J."/>
            <person name="Cherry J.M."/>
            <person name="Stover N.A."/>
            <person name="Krieger C.J."/>
            <person name="del Toro C."/>
            <person name="Ryder H.F."/>
            <person name="Williamson S.C."/>
            <person name="Barbeau R.A."/>
            <person name="Hamilton E.P."/>
            <person name="Orias E."/>
        </authorList>
    </citation>
    <scope>NUCLEOTIDE SEQUENCE [LARGE SCALE GENOMIC DNA]</scope>
    <source>
        <strain evidence="2">SB210</strain>
    </source>
</reference>
<dbReference type="KEGG" id="tet:TTHERM_000901769"/>
<gene>
    <name evidence="1" type="ORF">TTHERM_000901769</name>
</gene>
<evidence type="ECO:0000313" key="2">
    <source>
        <dbReference type="Proteomes" id="UP000009168"/>
    </source>
</evidence>
<accession>W7WWH7</accession>
<proteinExistence type="predicted"/>
<name>W7WWH7_TETTS</name>
<sequence length="181" mass="21844">MVNIQVKANKTDNNLVKNLLFKLKLKFPNKFTNVQIISNQKIRSLIKLKEVQRKFRLLLKFLKNYNFYNEEQLLVQFNLESQFMPIPSERKQLEKVRKLNLNFLTSSIKQEENNYNLNYFNQISDQSQQMRRTYNNLQQQTVTNIDFITLQNDVQNQENQNIMLNTLEFESKLDQQKPLNY</sequence>